<comment type="similarity">
    <text evidence="5">Belongs to the binding-protein-dependent transport system permease family.</text>
</comment>
<feature type="transmembrane region" description="Helical" evidence="5">
    <location>
        <begin position="265"/>
        <end position="288"/>
    </location>
</feature>
<proteinExistence type="inferred from homology"/>
<evidence type="ECO:0000313" key="7">
    <source>
        <dbReference type="EMBL" id="RQD77176.1"/>
    </source>
</evidence>
<comment type="subcellular location">
    <subcellularLocation>
        <location evidence="5">Cell membrane</location>
        <topology evidence="5">Multi-pass membrane protein</topology>
    </subcellularLocation>
    <subcellularLocation>
        <location evidence="1">Membrane</location>
        <topology evidence="1">Multi-pass membrane protein</topology>
    </subcellularLocation>
</comment>
<dbReference type="SUPFAM" id="SSF161098">
    <property type="entry name" value="MetI-like"/>
    <property type="match status" value="1"/>
</dbReference>
<protein>
    <submittedName>
        <fullName evidence="7">ABC transporter permease</fullName>
    </submittedName>
</protein>
<feature type="transmembrane region" description="Helical" evidence="5">
    <location>
        <begin position="75"/>
        <end position="97"/>
    </location>
</feature>
<feature type="domain" description="ABC transmembrane type-1" evidence="6">
    <location>
        <begin position="73"/>
        <end position="284"/>
    </location>
</feature>
<feature type="transmembrane region" description="Helical" evidence="5">
    <location>
        <begin position="219"/>
        <end position="245"/>
    </location>
</feature>
<evidence type="ECO:0000256" key="5">
    <source>
        <dbReference type="RuleBase" id="RU363032"/>
    </source>
</evidence>
<dbReference type="PANTHER" id="PTHR43376:SF1">
    <property type="entry name" value="OLIGOPEPTIDE TRANSPORT SYSTEM PERMEASE PROTEIN"/>
    <property type="match status" value="1"/>
</dbReference>
<keyword evidence="4 5" id="KW-0472">Membrane</keyword>
<dbReference type="Gene3D" id="1.10.3720.10">
    <property type="entry name" value="MetI-like"/>
    <property type="match status" value="1"/>
</dbReference>
<dbReference type="EMBL" id="QZAA01000080">
    <property type="protein sequence ID" value="RQD77176.1"/>
    <property type="molecule type" value="Genomic_DNA"/>
</dbReference>
<dbReference type="PANTHER" id="PTHR43376">
    <property type="entry name" value="OLIGOPEPTIDE TRANSPORT SYSTEM PERMEASE PROTEIN"/>
    <property type="match status" value="1"/>
</dbReference>
<sequence length="301" mass="33554">MMPGDPFLHLSGAAGEEVWAFTAEQREYFTQYYGLDRPLPEQYARYVAGLFQGDMGFSYYFREDVSSIILRRLPWTLFMVVGAVIISLVIGIMAGIFSAWHRESWKDKFLYLFMVIFSEIPAFLLGIVLLIALAAGLGLFPLSGAKSHFAGYTGWEGAMDVLHHGALPIITLALARAGGIFMLVRNTCTTVLGKDYVRTARAKGLTERRIRYRHVLKNALLPLITRVALQIGSMVGGAVLVENVFAYPGLGLLMREAVFVRDYPLLQGIFLVLAFGVLGANLLADFLYRFLDPRIKVENVD</sequence>
<keyword evidence="5" id="KW-0813">Transport</keyword>
<dbReference type="GO" id="GO:0005886">
    <property type="term" value="C:plasma membrane"/>
    <property type="evidence" value="ECO:0007669"/>
    <property type="project" value="UniProtKB-SubCell"/>
</dbReference>
<evidence type="ECO:0000256" key="2">
    <source>
        <dbReference type="ARBA" id="ARBA00022692"/>
    </source>
</evidence>
<dbReference type="InterPro" id="IPR035906">
    <property type="entry name" value="MetI-like_sf"/>
</dbReference>
<evidence type="ECO:0000256" key="3">
    <source>
        <dbReference type="ARBA" id="ARBA00022989"/>
    </source>
</evidence>
<accession>A0A424YGN8</accession>
<evidence type="ECO:0000256" key="1">
    <source>
        <dbReference type="ARBA" id="ARBA00004141"/>
    </source>
</evidence>
<organism evidence="7 8">
    <name type="scientific">Candidatus Syntrophonatronum acetioxidans</name>
    <dbReference type="NCBI Taxonomy" id="1795816"/>
    <lineage>
        <taxon>Bacteria</taxon>
        <taxon>Bacillati</taxon>
        <taxon>Bacillota</taxon>
        <taxon>Clostridia</taxon>
        <taxon>Eubacteriales</taxon>
        <taxon>Syntrophomonadaceae</taxon>
        <taxon>Candidatus Syntrophonatronum</taxon>
    </lineage>
</organism>
<feature type="transmembrane region" description="Helical" evidence="5">
    <location>
        <begin position="162"/>
        <end position="184"/>
    </location>
</feature>
<dbReference type="InterPro" id="IPR000515">
    <property type="entry name" value="MetI-like"/>
</dbReference>
<name>A0A424YGN8_9FIRM</name>
<dbReference type="Proteomes" id="UP000285138">
    <property type="component" value="Unassembled WGS sequence"/>
</dbReference>
<comment type="caution">
    <text evidence="7">The sequence shown here is derived from an EMBL/GenBank/DDBJ whole genome shotgun (WGS) entry which is preliminary data.</text>
</comment>
<dbReference type="GO" id="GO:0055085">
    <property type="term" value="P:transmembrane transport"/>
    <property type="evidence" value="ECO:0007669"/>
    <property type="project" value="InterPro"/>
</dbReference>
<keyword evidence="2 5" id="KW-0812">Transmembrane</keyword>
<dbReference type="PROSITE" id="PS50928">
    <property type="entry name" value="ABC_TM1"/>
    <property type="match status" value="1"/>
</dbReference>
<evidence type="ECO:0000259" key="6">
    <source>
        <dbReference type="PROSITE" id="PS50928"/>
    </source>
</evidence>
<evidence type="ECO:0000313" key="8">
    <source>
        <dbReference type="Proteomes" id="UP000285138"/>
    </source>
</evidence>
<evidence type="ECO:0000256" key="4">
    <source>
        <dbReference type="ARBA" id="ARBA00023136"/>
    </source>
</evidence>
<reference evidence="7 8" key="1">
    <citation type="submission" date="2018-08" db="EMBL/GenBank/DDBJ databases">
        <title>The metabolism and importance of syntrophic acetate oxidation coupled to methane or sulfide production in haloalkaline environments.</title>
        <authorList>
            <person name="Timmers P.H.A."/>
            <person name="Vavourakis C.D."/>
            <person name="Sorokin D.Y."/>
            <person name="Sinninghe Damste J.S."/>
            <person name="Muyzer G."/>
            <person name="Stams A.J.M."/>
            <person name="Plugge C.M."/>
        </authorList>
    </citation>
    <scope>NUCLEOTIDE SEQUENCE [LARGE SCALE GENOMIC DNA]</scope>
    <source>
        <strain evidence="7">MSAO_Bac1</strain>
    </source>
</reference>
<dbReference type="Pfam" id="PF00528">
    <property type="entry name" value="BPD_transp_1"/>
    <property type="match status" value="1"/>
</dbReference>
<keyword evidence="3 5" id="KW-1133">Transmembrane helix</keyword>
<feature type="transmembrane region" description="Helical" evidence="5">
    <location>
        <begin position="109"/>
        <end position="142"/>
    </location>
</feature>
<dbReference type="AlphaFoldDB" id="A0A424YGN8"/>
<dbReference type="CDD" id="cd06261">
    <property type="entry name" value="TM_PBP2"/>
    <property type="match status" value="1"/>
</dbReference>
<gene>
    <name evidence="7" type="ORF">D5R97_02970</name>
</gene>